<sequence>MSWRHLELSKADLVTGVRLRATSPARTLLDIAPLLAHDDLVAVGDALVRSPRLAFEGRSEPWATIPSLTEAAASFRGRGARAVREALADVRMSADFRPETFLRLASVRAGLPEPLANAEIRVDGISLGTPDLQWPELHVCGEHEGPRHRTPEQQERDIRRAELRRRHGWVEVLTTAVDLRDGCTRAVRRYREELVRRGWEP</sequence>
<dbReference type="EMBL" id="CP107020">
    <property type="protein sequence ID" value="UYG17452.1"/>
    <property type="molecule type" value="Genomic_DNA"/>
</dbReference>
<gene>
    <name evidence="1" type="ORF">BRM3_03210</name>
</gene>
<accession>A0ABY6G2L9</accession>
<keyword evidence="2" id="KW-1185">Reference proteome</keyword>
<proteinExistence type="predicted"/>
<evidence type="ECO:0000313" key="2">
    <source>
        <dbReference type="Proteomes" id="UP001164305"/>
    </source>
</evidence>
<protein>
    <recommendedName>
        <fullName evidence="3">DUF559 domain-containing protein</fullName>
    </recommendedName>
</protein>
<evidence type="ECO:0000313" key="1">
    <source>
        <dbReference type="EMBL" id="UYG17452.1"/>
    </source>
</evidence>
<dbReference type="RefSeq" id="WP_263594661.1">
    <property type="nucleotide sequence ID" value="NZ_CP107020.1"/>
</dbReference>
<evidence type="ECO:0008006" key="3">
    <source>
        <dbReference type="Google" id="ProtNLM"/>
    </source>
</evidence>
<dbReference type="Proteomes" id="UP001164305">
    <property type="component" value="Chromosome"/>
</dbReference>
<reference evidence="1" key="1">
    <citation type="submission" date="2022-10" db="EMBL/GenBank/DDBJ databases">
        <title>Whole-Genome Sequencing of Brachybacterium huguangmaarense BRM-3, Isolated from Betula schmidtii.</title>
        <authorList>
            <person name="Haam D."/>
        </authorList>
    </citation>
    <scope>NUCLEOTIDE SEQUENCE</scope>
    <source>
        <strain evidence="1">BRM-3</strain>
    </source>
</reference>
<organism evidence="1 2">
    <name type="scientific">Brachybacterium huguangmaarense</name>
    <dbReference type="NCBI Taxonomy" id="1652028"/>
    <lineage>
        <taxon>Bacteria</taxon>
        <taxon>Bacillati</taxon>
        <taxon>Actinomycetota</taxon>
        <taxon>Actinomycetes</taxon>
        <taxon>Micrococcales</taxon>
        <taxon>Dermabacteraceae</taxon>
        <taxon>Brachybacterium</taxon>
    </lineage>
</organism>
<name>A0ABY6G2L9_9MICO</name>